<comment type="caution">
    <text evidence="1">The sequence shown here is derived from an EMBL/GenBank/DDBJ whole genome shotgun (WGS) entry which is preliminary data.</text>
</comment>
<evidence type="ECO:0000313" key="1">
    <source>
        <dbReference type="EMBL" id="KAL0937507.1"/>
    </source>
</evidence>
<dbReference type="Proteomes" id="UP000805649">
    <property type="component" value="Unassembled WGS sequence"/>
</dbReference>
<evidence type="ECO:0000313" key="2">
    <source>
        <dbReference type="Proteomes" id="UP000805649"/>
    </source>
</evidence>
<reference evidence="1 2" key="1">
    <citation type="journal article" date="2020" name="Phytopathology">
        <title>Genome Sequence Resources of Colletotrichum truncatum, C. plurivorum, C. musicola, and C. sojae: Four Species Pathogenic to Soybean (Glycine max).</title>
        <authorList>
            <person name="Rogerio F."/>
            <person name="Boufleur T.R."/>
            <person name="Ciampi-Guillardi M."/>
            <person name="Sukno S.A."/>
            <person name="Thon M.R."/>
            <person name="Massola Junior N.S."/>
            <person name="Baroncelli R."/>
        </authorList>
    </citation>
    <scope>NUCLEOTIDE SEQUENCE [LARGE SCALE GENOMIC DNA]</scope>
    <source>
        <strain evidence="1 2">CMES1059</strain>
    </source>
</reference>
<sequence length="532" mass="60408">MSTWMLLKTVPFAIILIVLWLVLSTTHRGSITSFNGWDSTTTNDGSKFEDTPEFYDDHKVVDVPKFENTHKFEDVPKYGNGPKVEDASKVQDVTDVEDTVDDDLVINEKTGQTSGKTWNAAEFKKAWLEADGKDFYQNRISEVCRKATWRKDVVLHMQQSRGGLGNVRATILEFFHAAILVGANVILPSYAMRRPKNETDAGLGFTDNDIGFHDFSHYFDKDWLLETMGEHCPQLKIYQTVEEASVTSNISDIYTWANARSDKDPKNTEAVLKEQFKKWLTSQKAYTPGSRTLVPVTATLLNFDIHSRPKLRTALGRLLRINPDVRGLAGEVVWAMRERYNLKETLDPRDLVPRNSYCGVHLRTEDDAIRAGWTNIYTFDQQTDIFIEMCGRLGFRVIYVASGLQADVVRFAEKARASSLTVLGKHDLLSSPAQEMALTLLSWDQQGALDYEVLARSSYFMGPSVSSFTWSLAIRRYFNNVDVGRGSLKWVNPYAVQEDEPHVTYDDGISRVILRPSEIDYLQDFSPKGMFP</sequence>
<protein>
    <submittedName>
        <fullName evidence="1">Alternative oxidase</fullName>
    </submittedName>
</protein>
<keyword evidence="2" id="KW-1185">Reference proteome</keyword>
<dbReference type="EMBL" id="VUJX02000004">
    <property type="protein sequence ID" value="KAL0937507.1"/>
    <property type="molecule type" value="Genomic_DNA"/>
</dbReference>
<gene>
    <name evidence="1" type="ORF">CTRU02_207238</name>
</gene>
<proteinExistence type="predicted"/>
<organism evidence="1 2">
    <name type="scientific">Colletotrichum truncatum</name>
    <name type="common">Anthracnose fungus</name>
    <name type="synonym">Colletotrichum capsici</name>
    <dbReference type="NCBI Taxonomy" id="5467"/>
    <lineage>
        <taxon>Eukaryota</taxon>
        <taxon>Fungi</taxon>
        <taxon>Dikarya</taxon>
        <taxon>Ascomycota</taxon>
        <taxon>Pezizomycotina</taxon>
        <taxon>Sordariomycetes</taxon>
        <taxon>Hypocreomycetidae</taxon>
        <taxon>Glomerellales</taxon>
        <taxon>Glomerellaceae</taxon>
        <taxon>Colletotrichum</taxon>
        <taxon>Colletotrichum truncatum species complex</taxon>
    </lineage>
</organism>
<name>A0ACC3Z087_COLTU</name>
<accession>A0ACC3Z087</accession>